<organism evidence="8">
    <name type="scientific">Chaetomium thermophilum (strain DSM 1495 / CBS 144.50 / IMI 039719)</name>
    <name type="common">Thermochaetoides thermophila</name>
    <dbReference type="NCBI Taxonomy" id="759272"/>
    <lineage>
        <taxon>Eukaryota</taxon>
        <taxon>Fungi</taxon>
        <taxon>Dikarya</taxon>
        <taxon>Ascomycota</taxon>
        <taxon>Pezizomycotina</taxon>
        <taxon>Sordariomycetes</taxon>
        <taxon>Sordariomycetidae</taxon>
        <taxon>Sordariales</taxon>
        <taxon>Chaetomiaceae</taxon>
        <taxon>Thermochaetoides</taxon>
    </lineage>
</organism>
<dbReference type="RefSeq" id="XP_006696341.1">
    <property type="nucleotide sequence ID" value="XM_006696278.1"/>
</dbReference>
<dbReference type="OMA" id="EWEEDWQ"/>
<accession>G0SEZ4</accession>
<dbReference type="GeneID" id="18260061"/>
<proteinExistence type="predicted"/>
<dbReference type="Pfam" id="PF07524">
    <property type="entry name" value="Bromo_TP"/>
    <property type="match status" value="1"/>
</dbReference>
<gene>
    <name evidence="7" type="ORF">CTHT_0060230</name>
</gene>
<evidence type="ECO:0000313" key="7">
    <source>
        <dbReference type="EMBL" id="EGS18010.1"/>
    </source>
</evidence>
<feature type="domain" description="Bromodomain associated" evidence="6">
    <location>
        <begin position="6"/>
        <end position="69"/>
    </location>
</feature>
<dbReference type="CDD" id="cd00076">
    <property type="entry name" value="HFD_SF"/>
    <property type="match status" value="1"/>
</dbReference>
<dbReference type="AlphaFoldDB" id="G0SEZ4"/>
<dbReference type="Proteomes" id="UP000008066">
    <property type="component" value="Unassembled WGS sequence"/>
</dbReference>
<dbReference type="KEGG" id="cthr:CTHT_0060230"/>
<name>G0SEZ4_CHATD</name>
<evidence type="ECO:0000313" key="8">
    <source>
        <dbReference type="Proteomes" id="UP000008066"/>
    </source>
</evidence>
<dbReference type="GO" id="GO:0046982">
    <property type="term" value="F:protein heterodimerization activity"/>
    <property type="evidence" value="ECO:0007669"/>
    <property type="project" value="InterPro"/>
</dbReference>
<dbReference type="STRING" id="759272.G0SEZ4"/>
<evidence type="ECO:0000256" key="5">
    <source>
        <dbReference type="SAM" id="MobiDB-lite"/>
    </source>
</evidence>
<feature type="compositionally biased region" description="Gly residues" evidence="5">
    <location>
        <begin position="86"/>
        <end position="111"/>
    </location>
</feature>
<dbReference type="Gene3D" id="1.10.20.10">
    <property type="entry name" value="Histone, subunit A"/>
    <property type="match status" value="1"/>
</dbReference>
<feature type="region of interest" description="Disordered" evidence="5">
    <location>
        <begin position="85"/>
        <end position="111"/>
    </location>
</feature>
<keyword evidence="4" id="KW-0539">Nucleus</keyword>
<feature type="compositionally biased region" description="Low complexity" evidence="5">
    <location>
        <begin position="287"/>
        <end position="298"/>
    </location>
</feature>
<evidence type="ECO:0000256" key="3">
    <source>
        <dbReference type="ARBA" id="ARBA00023163"/>
    </source>
</evidence>
<evidence type="ECO:0000256" key="4">
    <source>
        <dbReference type="ARBA" id="ARBA00023242"/>
    </source>
</evidence>
<dbReference type="EMBL" id="GL988046">
    <property type="protein sequence ID" value="EGS18010.1"/>
    <property type="molecule type" value="Genomic_DNA"/>
</dbReference>
<dbReference type="InterPro" id="IPR009072">
    <property type="entry name" value="Histone-fold"/>
</dbReference>
<keyword evidence="8" id="KW-1185">Reference proteome</keyword>
<reference evidence="7 8" key="1">
    <citation type="journal article" date="2011" name="Cell">
        <title>Insight into structure and assembly of the nuclear pore complex by utilizing the genome of a eukaryotic thermophile.</title>
        <authorList>
            <person name="Amlacher S."/>
            <person name="Sarges P."/>
            <person name="Flemming D."/>
            <person name="van Noort V."/>
            <person name="Kunze R."/>
            <person name="Devos D.P."/>
            <person name="Arumugam M."/>
            <person name="Bork P."/>
            <person name="Hurt E."/>
        </authorList>
    </citation>
    <scope>NUCLEOTIDE SEQUENCE [LARGE SCALE GENOMIC DNA]</scope>
    <source>
        <strain evidence="8">DSM 1495 / CBS 144.50 / IMI 039719</strain>
    </source>
</reference>
<evidence type="ECO:0000256" key="2">
    <source>
        <dbReference type="ARBA" id="ARBA00023015"/>
    </source>
</evidence>
<dbReference type="eggNOG" id="ENOG502S96D">
    <property type="taxonomic scope" value="Eukaryota"/>
</dbReference>
<sequence length="307" mass="32792">MTPPPPLYHALLRPAILQILRAAGYHAAKTNVLDTVTDLAARYLSHLCQLTALYASHNNEGEVSMFDMELLDEWERARSEIMAGANGAGGGQVDGGGDGNAGEVNGSGTGYGNQNANGVGNVNGASVTSSAPTKRPIPSVPVPVPTIVDVRMALQRAGAFMPERIIEEQEYLGVEDLRGVESFIAWATGPVNREIKRIALDGNDEASDYLDALKKKHSKNDDDSKYLGTLLGRSIDFGEEIVIEGWDCPSIEAWEERMRRAAVRPRDANADGQAEGVNGNGEKDSRPGSSGLSSLGDRSIAEDMDLS</sequence>
<protein>
    <recommendedName>
        <fullName evidence="6">Bromodomain associated domain-containing protein</fullName>
    </recommendedName>
</protein>
<dbReference type="InterPro" id="IPR006565">
    <property type="entry name" value="BTP"/>
</dbReference>
<feature type="region of interest" description="Disordered" evidence="5">
    <location>
        <begin position="261"/>
        <end position="307"/>
    </location>
</feature>
<keyword evidence="2" id="KW-0805">Transcription regulation</keyword>
<dbReference type="HOGENOM" id="CLU_064111_0_0_1"/>
<comment type="subcellular location">
    <subcellularLocation>
        <location evidence="1">Nucleus</location>
    </subcellularLocation>
</comment>
<evidence type="ECO:0000256" key="1">
    <source>
        <dbReference type="ARBA" id="ARBA00004123"/>
    </source>
</evidence>
<dbReference type="GO" id="GO:0005634">
    <property type="term" value="C:nucleus"/>
    <property type="evidence" value="ECO:0007669"/>
    <property type="project" value="UniProtKB-SubCell"/>
</dbReference>
<keyword evidence="3" id="KW-0804">Transcription</keyword>
<dbReference type="OrthoDB" id="5402929at2759"/>
<evidence type="ECO:0000259" key="6">
    <source>
        <dbReference type="Pfam" id="PF07524"/>
    </source>
</evidence>